<dbReference type="PANTHER" id="PTHR43585:SF2">
    <property type="entry name" value="ATP-GRASP ENZYME FSQD"/>
    <property type="match status" value="1"/>
</dbReference>
<proteinExistence type="predicted"/>
<keyword evidence="2" id="KW-0547">Nucleotide-binding</keyword>
<dbReference type="SUPFAM" id="SSF56059">
    <property type="entry name" value="Glutathione synthetase ATP-binding domain-like"/>
    <property type="match status" value="1"/>
</dbReference>
<organism evidence="5">
    <name type="scientific">marine sediment metagenome</name>
    <dbReference type="NCBI Taxonomy" id="412755"/>
    <lineage>
        <taxon>unclassified sequences</taxon>
        <taxon>metagenomes</taxon>
        <taxon>ecological metagenomes</taxon>
    </lineage>
</organism>
<dbReference type="InterPro" id="IPR052032">
    <property type="entry name" value="ATP-dep_AA_Ligase"/>
</dbReference>
<dbReference type="InterPro" id="IPR013815">
    <property type="entry name" value="ATP_grasp_subdomain_1"/>
</dbReference>
<evidence type="ECO:0000256" key="1">
    <source>
        <dbReference type="ARBA" id="ARBA00022598"/>
    </source>
</evidence>
<name>A0A0F9LJR6_9ZZZZ</name>
<dbReference type="PROSITE" id="PS50975">
    <property type="entry name" value="ATP_GRASP"/>
    <property type="match status" value="1"/>
</dbReference>
<keyword evidence="3" id="KW-0067">ATP-binding</keyword>
<dbReference type="InterPro" id="IPR040570">
    <property type="entry name" value="LAL_C2"/>
</dbReference>
<evidence type="ECO:0000256" key="3">
    <source>
        <dbReference type="ARBA" id="ARBA00022840"/>
    </source>
</evidence>
<accession>A0A0F9LJR6</accession>
<dbReference type="InterPro" id="IPR011761">
    <property type="entry name" value="ATP-grasp"/>
</dbReference>
<evidence type="ECO:0000313" key="5">
    <source>
        <dbReference type="EMBL" id="KKM93633.1"/>
    </source>
</evidence>
<keyword evidence="1" id="KW-0436">Ligase</keyword>
<protein>
    <recommendedName>
        <fullName evidence="4">ATP-grasp domain-containing protein</fullName>
    </recommendedName>
</protein>
<dbReference type="AlphaFoldDB" id="A0A0F9LJR6"/>
<comment type="caution">
    <text evidence="5">The sequence shown here is derived from an EMBL/GenBank/DDBJ whole genome shotgun (WGS) entry which is preliminary data.</text>
</comment>
<feature type="domain" description="ATP-grasp" evidence="4">
    <location>
        <begin position="110"/>
        <end position="304"/>
    </location>
</feature>
<dbReference type="Gene3D" id="3.30.470.20">
    <property type="entry name" value="ATP-grasp fold, B domain"/>
    <property type="match status" value="1"/>
</dbReference>
<dbReference type="GO" id="GO:0016874">
    <property type="term" value="F:ligase activity"/>
    <property type="evidence" value="ECO:0007669"/>
    <property type="project" value="UniProtKB-KW"/>
</dbReference>
<evidence type="ECO:0000256" key="2">
    <source>
        <dbReference type="ARBA" id="ARBA00022741"/>
    </source>
</evidence>
<dbReference type="GO" id="GO:0005524">
    <property type="term" value="F:ATP binding"/>
    <property type="evidence" value="ECO:0007669"/>
    <property type="project" value="UniProtKB-KW"/>
</dbReference>
<gene>
    <name evidence="5" type="ORF">LCGC14_1206400</name>
</gene>
<evidence type="ECO:0000259" key="4">
    <source>
        <dbReference type="PROSITE" id="PS50975"/>
    </source>
</evidence>
<sequence length="410" mass="45366">MTKLLILGGGIEQVYAYELAHEMGIETIGMDLDPNAPGLKLADYQIIRSTKAPLDAMDYAYIFNKTTKIDGVMTIAHDVAFSVAHIAHALGLPGISVESAKLASDKVVMKWKFLECGVPTPMFWAVIAPGKAFLLEWGYPVIVKPVDNCGARGVTHVMSDADIEWACQVARDNSFENYIIVEEFVEGLQLSTESMMYKGKCYTVSISERNYDLERFAPYMIEDGGVIPARLTFEETESVKKVVAQAAKSLGIENGPVKGDIVMSKDGPMVIEMAARLSGGYLCTSQIPLVYNVNLVEQTIKLALGRELDTNDLIPHESCRMGIRYFFPKPGRVVSIKGFDELGDWGRLAIDEDDFDWVVKKMLNLQVGDIVEPCIDHTKRVGFVHCVGRTQEEAEQRAINAVNSVKIKTI</sequence>
<dbReference type="InterPro" id="IPR003806">
    <property type="entry name" value="ATP-grasp_PylC-type"/>
</dbReference>
<dbReference type="Gene3D" id="3.40.50.20">
    <property type="match status" value="1"/>
</dbReference>
<reference evidence="5" key="1">
    <citation type="journal article" date="2015" name="Nature">
        <title>Complex archaea that bridge the gap between prokaryotes and eukaryotes.</title>
        <authorList>
            <person name="Spang A."/>
            <person name="Saw J.H."/>
            <person name="Jorgensen S.L."/>
            <person name="Zaremba-Niedzwiedzka K."/>
            <person name="Martijn J."/>
            <person name="Lind A.E."/>
            <person name="van Eijk R."/>
            <person name="Schleper C."/>
            <person name="Guy L."/>
            <person name="Ettema T.J."/>
        </authorList>
    </citation>
    <scope>NUCLEOTIDE SEQUENCE</scope>
</reference>
<dbReference type="Gene3D" id="3.30.1490.20">
    <property type="entry name" value="ATP-grasp fold, A domain"/>
    <property type="match status" value="1"/>
</dbReference>
<dbReference type="PANTHER" id="PTHR43585">
    <property type="entry name" value="FUMIPYRROLE BIOSYNTHESIS PROTEIN C"/>
    <property type="match status" value="1"/>
</dbReference>
<dbReference type="Pfam" id="PF02655">
    <property type="entry name" value="ATP-grasp_3"/>
    <property type="match status" value="1"/>
</dbReference>
<dbReference type="EMBL" id="LAZR01006239">
    <property type="protein sequence ID" value="KKM93633.1"/>
    <property type="molecule type" value="Genomic_DNA"/>
</dbReference>
<dbReference type="Pfam" id="PF18603">
    <property type="entry name" value="LAL_C2"/>
    <property type="match status" value="1"/>
</dbReference>
<dbReference type="GO" id="GO:0046872">
    <property type="term" value="F:metal ion binding"/>
    <property type="evidence" value="ECO:0007669"/>
    <property type="project" value="InterPro"/>
</dbReference>